<organism evidence="3 4">
    <name type="scientific">Pendulispora albinea</name>
    <dbReference type="NCBI Taxonomy" id="2741071"/>
    <lineage>
        <taxon>Bacteria</taxon>
        <taxon>Pseudomonadati</taxon>
        <taxon>Myxococcota</taxon>
        <taxon>Myxococcia</taxon>
        <taxon>Myxococcales</taxon>
        <taxon>Sorangiineae</taxon>
        <taxon>Pendulisporaceae</taxon>
        <taxon>Pendulispora</taxon>
    </lineage>
</organism>
<reference evidence="3 4" key="1">
    <citation type="submission" date="2021-12" db="EMBL/GenBank/DDBJ databases">
        <title>Discovery of the Pendulisporaceae a myxobacterial family with distinct sporulation behavior and unique specialized metabolism.</title>
        <authorList>
            <person name="Garcia R."/>
            <person name="Popoff A."/>
            <person name="Bader C.D."/>
            <person name="Loehr J."/>
            <person name="Walesch S."/>
            <person name="Walt C."/>
            <person name="Boldt J."/>
            <person name="Bunk B."/>
            <person name="Haeckl F.J.F.P.J."/>
            <person name="Gunesch A.P."/>
            <person name="Birkelbach J."/>
            <person name="Nuebel U."/>
            <person name="Pietschmann T."/>
            <person name="Bach T."/>
            <person name="Mueller R."/>
        </authorList>
    </citation>
    <scope>NUCLEOTIDE SEQUENCE [LARGE SCALE GENOMIC DNA]</scope>
    <source>
        <strain evidence="3 4">MSr11954</strain>
    </source>
</reference>
<dbReference type="PANTHER" id="PTHR43751:SF3">
    <property type="entry name" value="SULFATASE N-TERMINAL DOMAIN-CONTAINING PROTEIN"/>
    <property type="match status" value="1"/>
</dbReference>
<feature type="region of interest" description="Disordered" evidence="1">
    <location>
        <begin position="748"/>
        <end position="771"/>
    </location>
</feature>
<accession>A0ABZ2M2P9</accession>
<keyword evidence="4" id="KW-1185">Reference proteome</keyword>
<dbReference type="EMBL" id="CP089984">
    <property type="protein sequence ID" value="WXB15645.1"/>
    <property type="molecule type" value="Genomic_DNA"/>
</dbReference>
<dbReference type="PROSITE" id="PS51257">
    <property type="entry name" value="PROKAR_LIPOPROTEIN"/>
    <property type="match status" value="1"/>
</dbReference>
<evidence type="ECO:0000313" key="4">
    <source>
        <dbReference type="Proteomes" id="UP001370348"/>
    </source>
</evidence>
<evidence type="ECO:0000256" key="1">
    <source>
        <dbReference type="SAM" id="MobiDB-lite"/>
    </source>
</evidence>
<dbReference type="Pfam" id="PF00884">
    <property type="entry name" value="Sulfatase"/>
    <property type="match status" value="1"/>
</dbReference>
<dbReference type="RefSeq" id="WP_394825280.1">
    <property type="nucleotide sequence ID" value="NZ_CP089984.1"/>
</dbReference>
<dbReference type="InterPro" id="IPR000917">
    <property type="entry name" value="Sulfatase_N"/>
</dbReference>
<evidence type="ECO:0000313" key="3">
    <source>
        <dbReference type="EMBL" id="WXB15645.1"/>
    </source>
</evidence>
<feature type="region of interest" description="Disordered" evidence="1">
    <location>
        <begin position="25"/>
        <end position="48"/>
    </location>
</feature>
<name>A0ABZ2M2P9_9BACT</name>
<evidence type="ECO:0000259" key="2">
    <source>
        <dbReference type="Pfam" id="PF00884"/>
    </source>
</evidence>
<proteinExistence type="predicted"/>
<dbReference type="InterPro" id="IPR052701">
    <property type="entry name" value="GAG_Ulvan_Degrading_Sulfatases"/>
</dbReference>
<gene>
    <name evidence="3" type="ORF">LZC94_48510</name>
</gene>
<dbReference type="Gene3D" id="3.40.720.10">
    <property type="entry name" value="Alkaline Phosphatase, subunit A"/>
    <property type="match status" value="1"/>
</dbReference>
<dbReference type="Proteomes" id="UP001370348">
    <property type="component" value="Chromosome"/>
</dbReference>
<feature type="compositionally biased region" description="Low complexity" evidence="1">
    <location>
        <begin position="29"/>
        <end position="48"/>
    </location>
</feature>
<dbReference type="PANTHER" id="PTHR43751">
    <property type="entry name" value="SULFATASE"/>
    <property type="match status" value="1"/>
</dbReference>
<protein>
    <submittedName>
        <fullName evidence="3">Sulfatase-like hydrolase/transferase</fullName>
    </submittedName>
</protein>
<dbReference type="SUPFAM" id="SSF53649">
    <property type="entry name" value="Alkaline phosphatase-like"/>
    <property type="match status" value="1"/>
</dbReference>
<sequence>MSRLFPFFAPLALIALSAGCDRCSRGDGPSASPAPSGSNTPPAAQAPTPRAIDAVGLDACTLGHRGILLDLGDSSTRARYGTHVASRSTPETLEREGATWTRFREKGSTLQFVALERDFGDLADPAADSFVEARVRGGVAKSISVYLNGKPVGIWKLAKGETRVVIASASSDLVTAGANELLLRFNGVPKASVGEPYAEIDWIRIGRGKPEAGDSNYAAPTRHDVTANATLGGIARRALSLRAPGFVRCTGWLPQGGTAQAFAGISGPGEAELRLSLLGDRTGKIAERTFSARSGAWEKAELPLGDLGRPPPGTVGAFQVEVVRATPGARVLLGDPGVLAPPQPEDAPAPHGRGVVLVVFGQLQPKSLALYGGPLALPELGALGARGVVFEAHRATSTLSHAALAAMISGRTGRANNVNDFDARLPHSVTTIADVARQAGVVSAMFTANPLTSATFGFDRGWGTFVAHGPEENTLATRVFDEASEWIEAHKSDRFLVVVHARGGHPPWDITAEELKGLDPPGYAGSIDPKHAAELLSKARHSPPAIRFGDADRARVWALYSHAVLAHDAALGRLMTTLRRTGRDLDTTLFVTGDLSVDEVGHSGQHVPFGEGEAPEEPLLSVPLILVPPGGVAGGKRVKLPTADIDLATSMANALDLSPSSYFRGVDIYRTLTGALPDAGRPLLATAGTKYALRTGNFILRGSDRREDLCDILIEPACITDVSSTHPLATEALERTLFSILHEPGESPIPREPAVIDPHSSAPSALKAWGR</sequence>
<dbReference type="InterPro" id="IPR017850">
    <property type="entry name" value="Alkaline_phosphatase_core_sf"/>
</dbReference>
<feature type="domain" description="Sulfatase N-terminal" evidence="2">
    <location>
        <begin position="355"/>
        <end position="656"/>
    </location>
</feature>